<feature type="domain" description="AB hydrolase-1" evidence="6">
    <location>
        <begin position="122"/>
        <end position="497"/>
    </location>
</feature>
<keyword evidence="3 7" id="KW-0378">Hydrolase</keyword>
<keyword evidence="8" id="KW-1185">Reference proteome</keyword>
<evidence type="ECO:0000256" key="3">
    <source>
        <dbReference type="ARBA" id="ARBA00022801"/>
    </source>
</evidence>
<name>A0ABP6ZW88_9ACTN</name>
<dbReference type="GO" id="GO:0016787">
    <property type="term" value="F:hydrolase activity"/>
    <property type="evidence" value="ECO:0007669"/>
    <property type="project" value="UniProtKB-KW"/>
</dbReference>
<dbReference type="EMBL" id="BAABDQ010000055">
    <property type="protein sequence ID" value="GAA3616946.1"/>
    <property type="molecule type" value="Genomic_DNA"/>
</dbReference>
<comment type="similarity">
    <text evidence="1">Belongs to the peptidase S33 family.</text>
</comment>
<dbReference type="Gene3D" id="3.40.50.1820">
    <property type="entry name" value="alpha/beta hydrolase"/>
    <property type="match status" value="1"/>
</dbReference>
<proteinExistence type="inferred from homology"/>
<evidence type="ECO:0000259" key="6">
    <source>
        <dbReference type="Pfam" id="PF00561"/>
    </source>
</evidence>
<evidence type="ECO:0000313" key="7">
    <source>
        <dbReference type="EMBL" id="GAA3616946.1"/>
    </source>
</evidence>
<gene>
    <name evidence="7" type="ORF">GCM10022419_122880</name>
</gene>
<dbReference type="SUPFAM" id="SSF53474">
    <property type="entry name" value="alpha/beta-Hydrolases"/>
    <property type="match status" value="1"/>
</dbReference>
<keyword evidence="2" id="KW-0732">Signal</keyword>
<accession>A0ABP6ZW88</accession>
<keyword evidence="5" id="KW-1133">Transmembrane helix</keyword>
<dbReference type="PANTHER" id="PTHR43248:SF29">
    <property type="entry name" value="TRIPEPTIDYL AMINOPEPTIDASE"/>
    <property type="match status" value="1"/>
</dbReference>
<evidence type="ECO:0000256" key="1">
    <source>
        <dbReference type="ARBA" id="ARBA00010088"/>
    </source>
</evidence>
<sequence>MTEWQAFPHTRSRHRAAHGSIARPYDKEGERVKRLVGVVAGIAVLVAGMASADNAMARKGAPASAVVWGTCPAVAGKAVSAELECATVKVPLDYREPMGQSIKLALNRIRAKVSRDANHLGTLLVNPGGPGASGRNLTEFVSSALPEGLGQRYDVVGFDPRGVGGSEPAVHCVDPATYYKAPRPDAVPHGRAAEKTLLARATEYAGRCGNLWSWLLPHLTTENSARDMDAIRAALGEEKISYLGYSYGTYLGAVYATLFPSRVKRLVMDSTVDPTTVWYESNLKQDRAFERRHRLFLAWTAKHNSVYKLGATAKQASFAYYAMRDRLRARPAGGIVGPSELDDTFTVAGYSDKIWPQFAQAWSSYVRQGDVKSLLDIYNRHGKQDAEDENGYAIYLGVQCRDAKWPRQWDRWRTDMVRLHSRAPFLTWPNAWFNAPCAFWPVRGGQPVQVHGSPKLPPFLILQSRDDAATPYKGAMKMREQFPKARMVIDGGGNHGVSLAGNTCVDGHLAAYLRDGTLPRQDASCATLPEPRPAAHMTSVTPQNQPDLLGILGVLGLVARR</sequence>
<dbReference type="InterPro" id="IPR000073">
    <property type="entry name" value="AB_hydrolase_1"/>
</dbReference>
<keyword evidence="5" id="KW-0472">Membrane</keyword>
<dbReference type="Pfam" id="PF00561">
    <property type="entry name" value="Abhydrolase_1"/>
    <property type="match status" value="1"/>
</dbReference>
<evidence type="ECO:0000313" key="8">
    <source>
        <dbReference type="Proteomes" id="UP001500630"/>
    </source>
</evidence>
<keyword evidence="5" id="KW-0812">Transmembrane</keyword>
<comment type="caution">
    <text evidence="7">The sequence shown here is derived from an EMBL/GenBank/DDBJ whole genome shotgun (WGS) entry which is preliminary data.</text>
</comment>
<feature type="region of interest" description="Disordered" evidence="4">
    <location>
        <begin position="1"/>
        <end position="22"/>
    </location>
</feature>
<dbReference type="PANTHER" id="PTHR43248">
    <property type="entry name" value="2-SUCCINYL-6-HYDROXY-2,4-CYCLOHEXADIENE-1-CARBOXYLATE SYNTHASE"/>
    <property type="match status" value="1"/>
</dbReference>
<dbReference type="InterPro" id="IPR029058">
    <property type="entry name" value="AB_hydrolase_fold"/>
</dbReference>
<reference evidence="8" key="1">
    <citation type="journal article" date="2019" name="Int. J. Syst. Evol. Microbiol.">
        <title>The Global Catalogue of Microorganisms (GCM) 10K type strain sequencing project: providing services to taxonomists for standard genome sequencing and annotation.</title>
        <authorList>
            <consortium name="The Broad Institute Genomics Platform"/>
            <consortium name="The Broad Institute Genome Sequencing Center for Infectious Disease"/>
            <person name="Wu L."/>
            <person name="Ma J."/>
        </authorList>
    </citation>
    <scope>NUCLEOTIDE SEQUENCE [LARGE SCALE GENOMIC DNA]</scope>
    <source>
        <strain evidence="8">JCM 17326</strain>
    </source>
</reference>
<dbReference type="InterPro" id="IPR051601">
    <property type="entry name" value="Serine_prot/Carboxylest_S33"/>
</dbReference>
<protein>
    <submittedName>
        <fullName evidence="7">Alpha/beta hydrolase</fullName>
    </submittedName>
</protein>
<evidence type="ECO:0000256" key="5">
    <source>
        <dbReference type="SAM" id="Phobius"/>
    </source>
</evidence>
<evidence type="ECO:0000256" key="4">
    <source>
        <dbReference type="SAM" id="MobiDB-lite"/>
    </source>
</evidence>
<feature type="transmembrane region" description="Helical" evidence="5">
    <location>
        <begin position="35"/>
        <end position="52"/>
    </location>
</feature>
<organism evidence="7 8">
    <name type="scientific">Nonomuraea rosea</name>
    <dbReference type="NCBI Taxonomy" id="638574"/>
    <lineage>
        <taxon>Bacteria</taxon>
        <taxon>Bacillati</taxon>
        <taxon>Actinomycetota</taxon>
        <taxon>Actinomycetes</taxon>
        <taxon>Streptosporangiales</taxon>
        <taxon>Streptosporangiaceae</taxon>
        <taxon>Nonomuraea</taxon>
    </lineage>
</organism>
<evidence type="ECO:0000256" key="2">
    <source>
        <dbReference type="ARBA" id="ARBA00022729"/>
    </source>
</evidence>
<dbReference type="Proteomes" id="UP001500630">
    <property type="component" value="Unassembled WGS sequence"/>
</dbReference>